<comment type="caution">
    <text evidence="1">The sequence shown here is derived from an EMBL/GenBank/DDBJ whole genome shotgun (WGS) entry which is preliminary data.</text>
</comment>
<accession>A0ABS3BS89</accession>
<dbReference type="RefSeq" id="WP_206570149.1">
    <property type="nucleotide sequence ID" value="NZ_JAFKCW010000003.1"/>
</dbReference>
<dbReference type="Proteomes" id="UP000664698">
    <property type="component" value="Unassembled WGS sequence"/>
</dbReference>
<evidence type="ECO:0000313" key="2">
    <source>
        <dbReference type="Proteomes" id="UP000664698"/>
    </source>
</evidence>
<dbReference type="EMBL" id="JAFKCW010000003">
    <property type="protein sequence ID" value="MBN7802149.1"/>
    <property type="molecule type" value="Genomic_DNA"/>
</dbReference>
<reference evidence="1 2" key="1">
    <citation type="submission" date="2021-03" db="EMBL/GenBank/DDBJ databases">
        <title>novel species isolated from a fishpond in China.</title>
        <authorList>
            <person name="Lu H."/>
            <person name="Cai Z."/>
        </authorList>
    </citation>
    <scope>NUCLEOTIDE SEQUENCE [LARGE SCALE GENOMIC DNA]</scope>
    <source>
        <strain evidence="1 2">JCM 31546</strain>
    </source>
</reference>
<organism evidence="1 2">
    <name type="scientific">Algoriphagus aestuariicola</name>
    <dbReference type="NCBI Taxonomy" id="1852016"/>
    <lineage>
        <taxon>Bacteria</taxon>
        <taxon>Pseudomonadati</taxon>
        <taxon>Bacteroidota</taxon>
        <taxon>Cytophagia</taxon>
        <taxon>Cytophagales</taxon>
        <taxon>Cyclobacteriaceae</taxon>
        <taxon>Algoriphagus</taxon>
    </lineage>
</organism>
<gene>
    <name evidence="1" type="ORF">J0A67_14845</name>
</gene>
<proteinExistence type="predicted"/>
<keyword evidence="2" id="KW-1185">Reference proteome</keyword>
<name>A0ABS3BS89_9BACT</name>
<evidence type="ECO:0008006" key="3">
    <source>
        <dbReference type="Google" id="ProtNLM"/>
    </source>
</evidence>
<protein>
    <recommendedName>
        <fullName evidence="3">Alginate export domain-containing protein</fullName>
    </recommendedName>
</protein>
<evidence type="ECO:0000313" key="1">
    <source>
        <dbReference type="EMBL" id="MBN7802149.1"/>
    </source>
</evidence>
<sequence length="123" mass="13549">MNTERWILDLGATILARDARIALTQGDVEAEDTDLGFVPLLSFNVNYTPKNKLSLVVKGDALVGPQGRAEDIFAGIQYPIWKEGLKLKAGYRLIEGGADVDQVYNFAFIHFASLGLVYDFPSN</sequence>